<feature type="region of interest" description="Disordered" evidence="3">
    <location>
        <begin position="198"/>
        <end position="218"/>
    </location>
</feature>
<evidence type="ECO:0000256" key="3">
    <source>
        <dbReference type="SAM" id="MobiDB-lite"/>
    </source>
</evidence>
<dbReference type="InterPro" id="IPR000719">
    <property type="entry name" value="Prot_kinase_dom"/>
</dbReference>
<dbReference type="EMBL" id="CAWUHC010000015">
    <property type="protein sequence ID" value="CAK7215659.1"/>
    <property type="molecule type" value="Genomic_DNA"/>
</dbReference>
<feature type="compositionally biased region" description="Low complexity" evidence="3">
    <location>
        <begin position="198"/>
        <end position="217"/>
    </location>
</feature>
<dbReference type="SUPFAM" id="SSF52075">
    <property type="entry name" value="Outer arm dynein light chain 1"/>
    <property type="match status" value="1"/>
</dbReference>
<gene>
    <name evidence="5" type="ORF">SBRCBS47491_002556</name>
</gene>
<name>A0ABP0B7V7_9PEZI</name>
<evidence type="ECO:0000256" key="1">
    <source>
        <dbReference type="ARBA" id="ARBA00022614"/>
    </source>
</evidence>
<dbReference type="Pfam" id="PF06293">
    <property type="entry name" value="Kdo"/>
    <property type="match status" value="1"/>
</dbReference>
<proteinExistence type="predicted"/>
<dbReference type="Gene3D" id="1.10.510.10">
    <property type="entry name" value="Transferase(Phosphotransferase) domain 1"/>
    <property type="match status" value="1"/>
</dbReference>
<keyword evidence="6" id="KW-1185">Reference proteome</keyword>
<dbReference type="PANTHER" id="PTHR48056">
    <property type="entry name" value="LRR RECEPTOR-LIKE SERINE/THREONINE-PROTEIN KINASE-RELATED"/>
    <property type="match status" value="1"/>
</dbReference>
<keyword evidence="1" id="KW-0433">Leucine-rich repeat</keyword>
<organism evidence="5 6">
    <name type="scientific">Sporothrix bragantina</name>
    <dbReference type="NCBI Taxonomy" id="671064"/>
    <lineage>
        <taxon>Eukaryota</taxon>
        <taxon>Fungi</taxon>
        <taxon>Dikarya</taxon>
        <taxon>Ascomycota</taxon>
        <taxon>Pezizomycotina</taxon>
        <taxon>Sordariomycetes</taxon>
        <taxon>Sordariomycetidae</taxon>
        <taxon>Ophiostomatales</taxon>
        <taxon>Ophiostomataceae</taxon>
        <taxon>Sporothrix</taxon>
    </lineage>
</organism>
<evidence type="ECO:0000256" key="2">
    <source>
        <dbReference type="ARBA" id="ARBA00022737"/>
    </source>
</evidence>
<dbReference type="PROSITE" id="PS50011">
    <property type="entry name" value="PROTEIN_KINASE_DOM"/>
    <property type="match status" value="1"/>
</dbReference>
<dbReference type="InterPro" id="IPR032675">
    <property type="entry name" value="LRR_dom_sf"/>
</dbReference>
<dbReference type="InterPro" id="IPR050647">
    <property type="entry name" value="Plant_LRR-RLKs"/>
</dbReference>
<accession>A0ABP0B7V7</accession>
<dbReference type="SUPFAM" id="SSF56112">
    <property type="entry name" value="Protein kinase-like (PK-like)"/>
    <property type="match status" value="1"/>
</dbReference>
<feature type="region of interest" description="Disordered" evidence="3">
    <location>
        <begin position="250"/>
        <end position="286"/>
    </location>
</feature>
<protein>
    <recommendedName>
        <fullName evidence="4">Protein kinase domain-containing protein</fullName>
    </recommendedName>
</protein>
<evidence type="ECO:0000313" key="6">
    <source>
        <dbReference type="Proteomes" id="UP001642406"/>
    </source>
</evidence>
<dbReference type="Gene3D" id="3.80.10.10">
    <property type="entry name" value="Ribonuclease Inhibitor"/>
    <property type="match status" value="2"/>
</dbReference>
<sequence>MHDLATLRAGGYRDAGLTKVKLTEPLNEFPAEIFDSSIANTLEILDLSGTGLSTLPADLGARLPHLRIAFFSNCNFATFPSTALAGCQRLEMVAFRKNGMEGFEGNSIDDVAFPPQLRWLILTDNCLAHIPASIGRCARLEKCMLAGNRLTGLPHAMASCQNLTLLRLAANQLETLPVWLLTMPKLAFLSFAGNPCSSNSPSTKDTPSSTSTSSQSTLPHVDWNQIEIHHVLGEGASGIISKGTIRSGNASGNTSAAVSRGPSSVQNSRGPSGFNTPSLSGTSTPALSVSGASVFSTATSLSALSATTSTSTSASSSSLSLSPSTPVAVKIFRGALTSDGTPYDEMAACLAAGQHVNLVQVHGQIRWGEDEDEIEEAKATKEEAPAFRGGLIMELIPPQYRVLGQPPSFDSCTRDCFDTSSGDGSHMLPVPAALAILSGVASAAAHLHARGIAHGDLYAHNILVARGASVNPASTDYATHAILSDFGAATIYGSDGTSTGKLDGLQKLEVLAFAHLVEDVVGLMTEEPSVRQKLLQLHQQCVVPDVTERPAFSTLVSELEALQASA</sequence>
<comment type="caution">
    <text evidence="5">The sequence shown here is derived from an EMBL/GenBank/DDBJ whole genome shotgun (WGS) entry which is preliminary data.</text>
</comment>
<evidence type="ECO:0000259" key="4">
    <source>
        <dbReference type="PROSITE" id="PS50011"/>
    </source>
</evidence>
<dbReference type="Proteomes" id="UP001642406">
    <property type="component" value="Unassembled WGS sequence"/>
</dbReference>
<reference evidence="5 6" key="1">
    <citation type="submission" date="2024-01" db="EMBL/GenBank/DDBJ databases">
        <authorList>
            <person name="Allen C."/>
            <person name="Tagirdzhanova G."/>
        </authorList>
    </citation>
    <scope>NUCLEOTIDE SEQUENCE [LARGE SCALE GENOMIC DNA]</scope>
</reference>
<keyword evidence="2" id="KW-0677">Repeat</keyword>
<evidence type="ECO:0000313" key="5">
    <source>
        <dbReference type="EMBL" id="CAK7215659.1"/>
    </source>
</evidence>
<feature type="domain" description="Protein kinase" evidence="4">
    <location>
        <begin position="226"/>
        <end position="566"/>
    </location>
</feature>
<dbReference type="PANTHER" id="PTHR48056:SF73">
    <property type="entry name" value="LRR RECEPTOR-LIKE SERINE_THREONINE-PROTEIN KINASE EFR"/>
    <property type="match status" value="1"/>
</dbReference>
<dbReference type="InterPro" id="IPR011009">
    <property type="entry name" value="Kinase-like_dom_sf"/>
</dbReference>